<accession>A0A182XT19</accession>
<keyword evidence="1" id="KW-0472">Membrane</keyword>
<sequence length="70" mass="8298">MHDCRMHTFFRFRSIYAIILPPANSILSIFVFFPLCSPALQFRLLHLKVKKIINSIIEKKKTIFPVACFW</sequence>
<name>A0A182XT19_ANOQN</name>
<evidence type="ECO:0000313" key="2">
    <source>
        <dbReference type="EnsemblMetazoa" id="AQUA014970-PA"/>
    </source>
</evidence>
<evidence type="ECO:0000256" key="1">
    <source>
        <dbReference type="SAM" id="Phobius"/>
    </source>
</evidence>
<dbReference type="EnsemblMetazoa" id="AQUA014970-RA">
    <property type="protein sequence ID" value="AQUA014970-PA"/>
    <property type="gene ID" value="AQUA014970"/>
</dbReference>
<evidence type="ECO:0000313" key="3">
    <source>
        <dbReference type="Proteomes" id="UP000076407"/>
    </source>
</evidence>
<feature type="transmembrane region" description="Helical" evidence="1">
    <location>
        <begin position="15"/>
        <end position="40"/>
    </location>
</feature>
<organism evidence="2 3">
    <name type="scientific">Anopheles quadriannulatus</name>
    <name type="common">Mosquito</name>
    <dbReference type="NCBI Taxonomy" id="34691"/>
    <lineage>
        <taxon>Eukaryota</taxon>
        <taxon>Metazoa</taxon>
        <taxon>Ecdysozoa</taxon>
        <taxon>Arthropoda</taxon>
        <taxon>Hexapoda</taxon>
        <taxon>Insecta</taxon>
        <taxon>Pterygota</taxon>
        <taxon>Neoptera</taxon>
        <taxon>Endopterygota</taxon>
        <taxon>Diptera</taxon>
        <taxon>Nematocera</taxon>
        <taxon>Culicoidea</taxon>
        <taxon>Culicidae</taxon>
        <taxon>Anophelinae</taxon>
        <taxon>Anopheles</taxon>
    </lineage>
</organism>
<keyword evidence="1" id="KW-0812">Transmembrane</keyword>
<dbReference type="Proteomes" id="UP000076407">
    <property type="component" value="Unassembled WGS sequence"/>
</dbReference>
<dbReference type="VEuPathDB" id="VectorBase:AQUA014970"/>
<protein>
    <submittedName>
        <fullName evidence="2">Uncharacterized protein</fullName>
    </submittedName>
</protein>
<dbReference type="AlphaFoldDB" id="A0A182XT19"/>
<keyword evidence="3" id="KW-1185">Reference proteome</keyword>
<reference evidence="2" key="1">
    <citation type="submission" date="2020-05" db="UniProtKB">
        <authorList>
            <consortium name="EnsemblMetazoa"/>
        </authorList>
    </citation>
    <scope>IDENTIFICATION</scope>
    <source>
        <strain evidence="2">SANGQUA</strain>
    </source>
</reference>
<proteinExistence type="predicted"/>
<keyword evidence="1" id="KW-1133">Transmembrane helix</keyword>